<dbReference type="PANTHER" id="PTHR12131:SF1">
    <property type="entry name" value="ATP-DEPENDENT RNA HELICASE SUPV3L1, MITOCHONDRIAL-RELATED"/>
    <property type="match status" value="1"/>
</dbReference>
<dbReference type="PANTHER" id="PTHR12131">
    <property type="entry name" value="ATP-DEPENDENT RNA AND DNA HELICASE"/>
    <property type="match status" value="1"/>
</dbReference>
<sequence>MAQEPALNLLLDDLEDAGKISDPTAVIEAFAAWAKKGGRELYPHQLDAALAIAADEHVIAATPTGSGKSMIALAGHLVALSRGQRSYYTAPLKALVSEKFFDLAALFGTDNVGMITGDVSLNPEAPIISCTAEILANQALADGATIDCGIAIMDEFHFYGDHQRGWAWQIPLLEMTKTQMVLMSATLGNIDFFKKDLTARTCRSVAVIDNAARPVPLEFNYTYDETSDLVDRLMKQGRWPIYLVHFAQRDAVERATALAATSKVSREQRDKVAQAIKGFSFGGGFGKTLKALLRAGIGVHHAGMLPRYRRLVEKLTQDGLLVAICGTDTLGVGINVPIRTVVLTSLTKFDGRRSRHLSAREFHQIAGRAGRAGFDTIGFVEVQAPAHEIENAKIKARAGAVVNGKKSGGRAKLKQAPEGFVSWSEGTFDRLREAQPEALTSQFSMTHSLVLNVLSGGRDAAKHLVWLARNNHDKPRERNPHLRTLGQIYSSLRTAEVVEWKDGKLVLTRELPDSFALNQTLSPFALAAVELLDPDSDTYALDVVSVVESILEDPRPLLYAQRKVARDQAMAAMKAEGLEYDERMEALDQITWPRPLAELLEGAFSTFRQTNPWVAGNEPSPKSVVRQMVENAYTFSALISRYDLARSEGVVLRYLTDAYRALYQIVPQSARNEEFDAIVTWLGDLVRAVDSSLLAEWEMMGTSERKEIPDTVGKELAFGADADGNVSFSANKHAFTTAVRKALFRRVELMAREDVDGLLALGDPGWDADRWNNVLDRYYAEYDWIATDQDARSATLFKVISAPTEADLVELGMDLDSPLAGRALEGRLWLAQQIILDPEGELPWRIWAVADLDASDQASREGSPTAIVHTVSVSAE</sequence>
<evidence type="ECO:0000256" key="4">
    <source>
        <dbReference type="ARBA" id="ARBA00022840"/>
    </source>
</evidence>
<evidence type="ECO:0000313" key="8">
    <source>
        <dbReference type="Proteomes" id="UP000235122"/>
    </source>
</evidence>
<dbReference type="Pfam" id="PF00270">
    <property type="entry name" value="DEAD"/>
    <property type="match status" value="1"/>
</dbReference>
<keyword evidence="8" id="KW-1185">Reference proteome</keyword>
<dbReference type="InterPro" id="IPR011545">
    <property type="entry name" value="DEAD/DEAH_box_helicase_dom"/>
</dbReference>
<dbReference type="GeneID" id="35865913"/>
<gene>
    <name evidence="7" type="ORF">CYJ19_10970</name>
</gene>
<evidence type="ECO:0000259" key="5">
    <source>
        <dbReference type="PROSITE" id="PS51192"/>
    </source>
</evidence>
<evidence type="ECO:0000256" key="1">
    <source>
        <dbReference type="ARBA" id="ARBA00022741"/>
    </source>
</evidence>
<dbReference type="EMBL" id="PKKO01000007">
    <property type="protein sequence ID" value="PKY71467.1"/>
    <property type="molecule type" value="Genomic_DNA"/>
</dbReference>
<keyword evidence="1" id="KW-0547">Nucleotide-binding</keyword>
<dbReference type="Pfam" id="PF00271">
    <property type="entry name" value="Helicase_C"/>
    <property type="match status" value="1"/>
</dbReference>
<proteinExistence type="predicted"/>
<dbReference type="Gene3D" id="3.40.50.300">
    <property type="entry name" value="P-loop containing nucleotide triphosphate hydrolases"/>
    <property type="match status" value="2"/>
</dbReference>
<keyword evidence="4" id="KW-0067">ATP-binding</keyword>
<evidence type="ECO:0000259" key="6">
    <source>
        <dbReference type="PROSITE" id="PS51194"/>
    </source>
</evidence>
<dbReference type="SMART" id="SM00490">
    <property type="entry name" value="HELICc"/>
    <property type="match status" value="1"/>
</dbReference>
<dbReference type="PROSITE" id="PS51194">
    <property type="entry name" value="HELICASE_CTER"/>
    <property type="match status" value="1"/>
</dbReference>
<dbReference type="AlphaFoldDB" id="A0A2I1IK09"/>
<feature type="domain" description="Helicase C-terminal" evidence="6">
    <location>
        <begin position="228"/>
        <end position="408"/>
    </location>
</feature>
<dbReference type="InterPro" id="IPR021904">
    <property type="entry name" value="DUF3516"/>
</dbReference>
<accession>A0A2I1IK09</accession>
<dbReference type="STRING" id="33007.HMPREF3198_01128"/>
<dbReference type="GO" id="GO:0003676">
    <property type="term" value="F:nucleic acid binding"/>
    <property type="evidence" value="ECO:0007669"/>
    <property type="project" value="InterPro"/>
</dbReference>
<name>A0A2I1IK09_9ACTO</name>
<evidence type="ECO:0000256" key="2">
    <source>
        <dbReference type="ARBA" id="ARBA00022801"/>
    </source>
</evidence>
<protein>
    <submittedName>
        <fullName evidence="7">DUF3516 domain-containing protein</fullName>
    </submittedName>
</protein>
<evidence type="ECO:0000256" key="3">
    <source>
        <dbReference type="ARBA" id="ARBA00022806"/>
    </source>
</evidence>
<dbReference type="GO" id="GO:0004386">
    <property type="term" value="F:helicase activity"/>
    <property type="evidence" value="ECO:0007669"/>
    <property type="project" value="UniProtKB-KW"/>
</dbReference>
<dbReference type="InterPro" id="IPR014001">
    <property type="entry name" value="Helicase_ATP-bd"/>
</dbReference>
<dbReference type="Proteomes" id="UP000235122">
    <property type="component" value="Unassembled WGS sequence"/>
</dbReference>
<organism evidence="7 8">
    <name type="scientific">Winkia neuii</name>
    <dbReference type="NCBI Taxonomy" id="33007"/>
    <lineage>
        <taxon>Bacteria</taxon>
        <taxon>Bacillati</taxon>
        <taxon>Actinomycetota</taxon>
        <taxon>Actinomycetes</taxon>
        <taxon>Actinomycetales</taxon>
        <taxon>Actinomycetaceae</taxon>
        <taxon>Winkia</taxon>
    </lineage>
</organism>
<dbReference type="RefSeq" id="WP_024332416.1">
    <property type="nucleotide sequence ID" value="NZ_JASOXK010000017.1"/>
</dbReference>
<dbReference type="GO" id="GO:0016787">
    <property type="term" value="F:hydrolase activity"/>
    <property type="evidence" value="ECO:0007669"/>
    <property type="project" value="UniProtKB-KW"/>
</dbReference>
<dbReference type="Pfam" id="PF12029">
    <property type="entry name" value="DUF3516"/>
    <property type="match status" value="1"/>
</dbReference>
<dbReference type="InterPro" id="IPR050699">
    <property type="entry name" value="RNA-DNA_Helicase"/>
</dbReference>
<reference evidence="7 8" key="1">
    <citation type="submission" date="2017-12" db="EMBL/GenBank/DDBJ databases">
        <title>Phylogenetic diversity of female urinary microbiome.</title>
        <authorList>
            <person name="Thomas-White K."/>
            <person name="Wolfe A.J."/>
        </authorList>
    </citation>
    <scope>NUCLEOTIDE SEQUENCE [LARGE SCALE GENOMIC DNA]</scope>
    <source>
        <strain evidence="7 8">UMB0402</strain>
    </source>
</reference>
<dbReference type="SMART" id="SM00487">
    <property type="entry name" value="DEXDc"/>
    <property type="match status" value="1"/>
</dbReference>
<keyword evidence="2" id="KW-0378">Hydrolase</keyword>
<dbReference type="InterPro" id="IPR027417">
    <property type="entry name" value="P-loop_NTPase"/>
</dbReference>
<dbReference type="GO" id="GO:0005524">
    <property type="term" value="F:ATP binding"/>
    <property type="evidence" value="ECO:0007669"/>
    <property type="project" value="UniProtKB-KW"/>
</dbReference>
<dbReference type="SUPFAM" id="SSF52540">
    <property type="entry name" value="P-loop containing nucleoside triphosphate hydrolases"/>
    <property type="match status" value="1"/>
</dbReference>
<dbReference type="PROSITE" id="PS51192">
    <property type="entry name" value="HELICASE_ATP_BIND_1"/>
    <property type="match status" value="1"/>
</dbReference>
<feature type="domain" description="Helicase ATP-binding" evidence="5">
    <location>
        <begin position="49"/>
        <end position="205"/>
    </location>
</feature>
<keyword evidence="3" id="KW-0347">Helicase</keyword>
<evidence type="ECO:0000313" key="7">
    <source>
        <dbReference type="EMBL" id="PKY71467.1"/>
    </source>
</evidence>
<comment type="caution">
    <text evidence="7">The sequence shown here is derived from an EMBL/GenBank/DDBJ whole genome shotgun (WGS) entry which is preliminary data.</text>
</comment>
<dbReference type="InterPro" id="IPR001650">
    <property type="entry name" value="Helicase_C-like"/>
</dbReference>